<keyword evidence="3" id="KW-1185">Reference proteome</keyword>
<organism evidence="2 3">
    <name type="scientific">Oesophagostomum dentatum</name>
    <name type="common">Nodular worm</name>
    <dbReference type="NCBI Taxonomy" id="61180"/>
    <lineage>
        <taxon>Eukaryota</taxon>
        <taxon>Metazoa</taxon>
        <taxon>Ecdysozoa</taxon>
        <taxon>Nematoda</taxon>
        <taxon>Chromadorea</taxon>
        <taxon>Rhabditida</taxon>
        <taxon>Rhabditina</taxon>
        <taxon>Rhabditomorpha</taxon>
        <taxon>Strongyloidea</taxon>
        <taxon>Strongylidae</taxon>
        <taxon>Oesophagostomum</taxon>
    </lineage>
</organism>
<dbReference type="EMBL" id="KN600323">
    <property type="protein sequence ID" value="KHJ80539.1"/>
    <property type="molecule type" value="Genomic_DNA"/>
</dbReference>
<name>A0A0B1S6J1_OESDE</name>
<dbReference type="Proteomes" id="UP000053660">
    <property type="component" value="Unassembled WGS sequence"/>
</dbReference>
<dbReference type="AlphaFoldDB" id="A0A0B1S6J1"/>
<proteinExistence type="predicted"/>
<gene>
    <name evidence="2" type="ORF">OESDEN_19785</name>
</gene>
<reference evidence="2 3" key="1">
    <citation type="submission" date="2014-03" db="EMBL/GenBank/DDBJ databases">
        <title>Draft genome of the hookworm Oesophagostomum dentatum.</title>
        <authorList>
            <person name="Mitreva M."/>
        </authorList>
    </citation>
    <scope>NUCLEOTIDE SEQUENCE [LARGE SCALE GENOMIC DNA]</scope>
    <source>
        <strain evidence="2 3">OD-Hann</strain>
    </source>
</reference>
<evidence type="ECO:0000256" key="1">
    <source>
        <dbReference type="SAM" id="MobiDB-lite"/>
    </source>
</evidence>
<dbReference type="OrthoDB" id="5873532at2759"/>
<protein>
    <submittedName>
        <fullName evidence="2">Uncharacterized protein</fullName>
    </submittedName>
</protein>
<feature type="compositionally biased region" description="Basic and acidic residues" evidence="1">
    <location>
        <begin position="180"/>
        <end position="195"/>
    </location>
</feature>
<sequence>MKVKWRINDATDRRQYHKTAYVPVAPKNIPIGSCVGTELSGAKIIAAILERNTDPVIERMVLPLRDKVLLEFADAVNKEKKERSIVITGLTEWGQDKPLFECQKSLEQNVAEILDILKVDCLSEVTYRMGKFDVNKPRTVKVLLPSRSHWVRALSNAHLLRRSKFSNVYVRRSVSASERTQEFDFRQEARSRNEGKPTANE</sequence>
<accession>A0A0B1S6J1</accession>
<evidence type="ECO:0000313" key="3">
    <source>
        <dbReference type="Proteomes" id="UP000053660"/>
    </source>
</evidence>
<evidence type="ECO:0000313" key="2">
    <source>
        <dbReference type="EMBL" id="KHJ80539.1"/>
    </source>
</evidence>
<feature type="region of interest" description="Disordered" evidence="1">
    <location>
        <begin position="180"/>
        <end position="201"/>
    </location>
</feature>